<dbReference type="GO" id="GO:0003677">
    <property type="term" value="F:DNA binding"/>
    <property type="evidence" value="ECO:0007669"/>
    <property type="project" value="InterPro"/>
</dbReference>
<dbReference type="Proteomes" id="UP000014539">
    <property type="component" value="Unassembled WGS sequence"/>
</dbReference>
<feature type="domain" description="Helix-turn-helix" evidence="1">
    <location>
        <begin position="9"/>
        <end position="57"/>
    </location>
</feature>
<gene>
    <name evidence="2" type="ORF">HMPREF9309_00590</name>
</gene>
<organism evidence="2 3">
    <name type="scientific">Campylobacter ureolyticus ACS-301-V-Sch3b</name>
    <dbReference type="NCBI Taxonomy" id="883165"/>
    <lineage>
        <taxon>Bacteria</taxon>
        <taxon>Pseudomonadati</taxon>
        <taxon>Campylobacterota</taxon>
        <taxon>Epsilonproteobacteria</taxon>
        <taxon>Campylobacterales</taxon>
        <taxon>Campylobacteraceae</taxon>
        <taxon>Campylobacter</taxon>
    </lineage>
</organism>
<keyword evidence="3" id="KW-1185">Reference proteome</keyword>
<dbReference type="RefSeq" id="WP_016646445.1">
    <property type="nucleotide sequence ID" value="NZ_KE340326.1"/>
</dbReference>
<dbReference type="Pfam" id="PF12728">
    <property type="entry name" value="HTH_17"/>
    <property type="match status" value="1"/>
</dbReference>
<protein>
    <submittedName>
        <fullName evidence="2">Excisionase family DNA binding domain-containing protein</fullName>
    </submittedName>
</protein>
<dbReference type="NCBIfam" id="TIGR01764">
    <property type="entry name" value="excise"/>
    <property type="match status" value="1"/>
</dbReference>
<accession>S3XG35</accession>
<evidence type="ECO:0000313" key="3">
    <source>
        <dbReference type="Proteomes" id="UP000014539"/>
    </source>
</evidence>
<dbReference type="InterPro" id="IPR010093">
    <property type="entry name" value="SinI_DNA-bd"/>
</dbReference>
<dbReference type="InterPro" id="IPR041657">
    <property type="entry name" value="HTH_17"/>
</dbReference>
<evidence type="ECO:0000313" key="2">
    <source>
        <dbReference type="EMBL" id="EPH09071.1"/>
    </source>
</evidence>
<reference evidence="2 3" key="1">
    <citation type="submission" date="2013-06" db="EMBL/GenBank/DDBJ databases">
        <title>The Genome Sequence of Campylobacter ureolyticus ACS-301-V-SCH3B.</title>
        <authorList>
            <consortium name="The Broad Institute Genomics Platform"/>
            <person name="Earl A."/>
            <person name="Ward D."/>
            <person name="Feldgarden M."/>
            <person name="Gevers D."/>
            <person name="Saerens B."/>
            <person name="Vaneechoutte M."/>
            <person name="Walker B."/>
            <person name="Young S."/>
            <person name="Zeng Q."/>
            <person name="Gargeya S."/>
            <person name="Fitzgerald M."/>
            <person name="Haas B."/>
            <person name="Abouelleil A."/>
            <person name="Allen A.W."/>
            <person name="Alvarado L."/>
            <person name="Arachchi H.M."/>
            <person name="Berlin A.M."/>
            <person name="Chapman S.B."/>
            <person name="Gainer-Dewar J."/>
            <person name="Goldberg J."/>
            <person name="Griggs A."/>
            <person name="Gujja S."/>
            <person name="Hansen M."/>
            <person name="Howarth C."/>
            <person name="Imamovic A."/>
            <person name="Ireland A."/>
            <person name="Larimer J."/>
            <person name="McCowan C."/>
            <person name="Murphy C."/>
            <person name="Pearson M."/>
            <person name="Poon T.W."/>
            <person name="Priest M."/>
            <person name="Roberts A."/>
            <person name="Saif S."/>
            <person name="Shea T."/>
            <person name="Sisk P."/>
            <person name="Sykes S."/>
            <person name="Wortman J."/>
            <person name="Nusbaum C."/>
            <person name="Birren B."/>
        </authorList>
    </citation>
    <scope>NUCLEOTIDE SEQUENCE [LARGE SCALE GENOMIC DNA]</scope>
    <source>
        <strain evidence="2 3">ACS-301-V-Sch3b</strain>
    </source>
</reference>
<name>S3XG35_9BACT</name>
<dbReference type="EMBL" id="AGYD01000005">
    <property type="protein sequence ID" value="EPH09071.1"/>
    <property type="molecule type" value="Genomic_DNA"/>
</dbReference>
<dbReference type="AlphaFoldDB" id="S3XG35"/>
<evidence type="ECO:0000259" key="1">
    <source>
        <dbReference type="Pfam" id="PF12728"/>
    </source>
</evidence>
<dbReference type="HOGENOM" id="CLU_2822990_0_0_7"/>
<sequence length="66" mass="7504">MIVENPVYIRVGDVAKLCSICKTTVWKLVKEEKLKTYKLTGGITLFKRDEVLEYFNSLTSCSKTNG</sequence>
<comment type="caution">
    <text evidence="2">The sequence shown here is derived from an EMBL/GenBank/DDBJ whole genome shotgun (WGS) entry which is preliminary data.</text>
</comment>
<dbReference type="PATRIC" id="fig|883165.3.peg.603"/>
<proteinExistence type="predicted"/>